<gene>
    <name evidence="1" type="ORF">Pint_14966</name>
</gene>
<name>A0ACC0ZAB2_9ROSI</name>
<protein>
    <submittedName>
        <fullName evidence="1">Uncharacterized protein</fullName>
    </submittedName>
</protein>
<evidence type="ECO:0000313" key="2">
    <source>
        <dbReference type="Proteomes" id="UP001163603"/>
    </source>
</evidence>
<keyword evidence="2" id="KW-1185">Reference proteome</keyword>
<comment type="caution">
    <text evidence="1">The sequence shown here is derived from an EMBL/GenBank/DDBJ whole genome shotgun (WGS) entry which is preliminary data.</text>
</comment>
<organism evidence="1 2">
    <name type="scientific">Pistacia integerrima</name>
    <dbReference type="NCBI Taxonomy" id="434235"/>
    <lineage>
        <taxon>Eukaryota</taxon>
        <taxon>Viridiplantae</taxon>
        <taxon>Streptophyta</taxon>
        <taxon>Embryophyta</taxon>
        <taxon>Tracheophyta</taxon>
        <taxon>Spermatophyta</taxon>
        <taxon>Magnoliopsida</taxon>
        <taxon>eudicotyledons</taxon>
        <taxon>Gunneridae</taxon>
        <taxon>Pentapetalae</taxon>
        <taxon>rosids</taxon>
        <taxon>malvids</taxon>
        <taxon>Sapindales</taxon>
        <taxon>Anacardiaceae</taxon>
        <taxon>Pistacia</taxon>
    </lineage>
</organism>
<proteinExistence type="predicted"/>
<evidence type="ECO:0000313" key="1">
    <source>
        <dbReference type="EMBL" id="KAJ0047508.1"/>
    </source>
</evidence>
<dbReference type="Proteomes" id="UP001163603">
    <property type="component" value="Chromosome 2"/>
</dbReference>
<reference evidence="2" key="1">
    <citation type="journal article" date="2023" name="G3 (Bethesda)">
        <title>Genome assembly and association tests identify interacting loci associated with vigor, precocity, and sex in interspecific pistachio rootstocks.</title>
        <authorList>
            <person name="Palmer W."/>
            <person name="Jacygrad E."/>
            <person name="Sagayaradj S."/>
            <person name="Cavanaugh K."/>
            <person name="Han R."/>
            <person name="Bertier L."/>
            <person name="Beede B."/>
            <person name="Kafkas S."/>
            <person name="Golino D."/>
            <person name="Preece J."/>
            <person name="Michelmore R."/>
        </authorList>
    </citation>
    <scope>NUCLEOTIDE SEQUENCE [LARGE SCALE GENOMIC DNA]</scope>
</reference>
<accession>A0ACC0ZAB2</accession>
<sequence>MDLYILQALEIFFLHLCRLILIFSPNHCLFFLLGEHFYIIYIC</sequence>
<dbReference type="EMBL" id="CM047737">
    <property type="protein sequence ID" value="KAJ0047508.1"/>
    <property type="molecule type" value="Genomic_DNA"/>
</dbReference>